<feature type="compositionally biased region" description="Low complexity" evidence="1">
    <location>
        <begin position="30"/>
        <end position="49"/>
    </location>
</feature>
<protein>
    <submittedName>
        <fullName evidence="4">GerMN domain-containing protein</fullName>
    </submittedName>
</protein>
<dbReference type="Proteomes" id="UP001260072">
    <property type="component" value="Unassembled WGS sequence"/>
</dbReference>
<evidence type="ECO:0000313" key="4">
    <source>
        <dbReference type="EMBL" id="MDR5691195.1"/>
    </source>
</evidence>
<name>A0ABU1FHG7_9MICO</name>
<dbReference type="Pfam" id="PF10646">
    <property type="entry name" value="Germane"/>
    <property type="match status" value="1"/>
</dbReference>
<dbReference type="SMART" id="SM00909">
    <property type="entry name" value="Germane"/>
    <property type="match status" value="1"/>
</dbReference>
<dbReference type="PROSITE" id="PS51257">
    <property type="entry name" value="PROKAR_LIPOPROTEIN"/>
    <property type="match status" value="1"/>
</dbReference>
<evidence type="ECO:0000256" key="1">
    <source>
        <dbReference type="SAM" id="MobiDB-lite"/>
    </source>
</evidence>
<feature type="region of interest" description="Disordered" evidence="1">
    <location>
        <begin position="28"/>
        <end position="62"/>
    </location>
</feature>
<reference evidence="5" key="1">
    <citation type="submission" date="2023-07" db="EMBL/GenBank/DDBJ databases">
        <title>Description of three actinobacteria isolated from air of manufacturing shop in a pharmaceutical factory.</title>
        <authorList>
            <person name="Zhang D.-F."/>
        </authorList>
    </citation>
    <scope>NUCLEOTIDE SEQUENCE [LARGE SCALE GENOMIC DNA]</scope>
    <source>
        <strain evidence="5">CCTCC AB 2011122</strain>
    </source>
</reference>
<proteinExistence type="predicted"/>
<keyword evidence="2" id="KW-0732">Signal</keyword>
<comment type="caution">
    <text evidence="4">The sequence shown here is derived from an EMBL/GenBank/DDBJ whole genome shotgun (WGS) entry which is preliminary data.</text>
</comment>
<evidence type="ECO:0000256" key="2">
    <source>
        <dbReference type="SAM" id="SignalP"/>
    </source>
</evidence>
<accession>A0ABU1FHG7</accession>
<feature type="chain" id="PRO_5046785125" evidence="2">
    <location>
        <begin position="27"/>
        <end position="194"/>
    </location>
</feature>
<dbReference type="InterPro" id="IPR019606">
    <property type="entry name" value="GerMN"/>
</dbReference>
<sequence length="194" mass="19454">MGFLGRTTTAAATAAAVLLLAGCATGGGPAPSTSAPPTGSPSATSTTEPAPTPPGPDATPAPLTLYLVRVGDDGASGEPIGCGDSLVAVPTGPITTDDPLRASITRLLQTPEGETVDTGLYTAVPGGSLDYVDGRLEADGTVTVELTGRPLLRGVCDDPRFEAQLERTATTATGASEAHILIDGVPLEEYLRLD</sequence>
<evidence type="ECO:0000259" key="3">
    <source>
        <dbReference type="SMART" id="SM00909"/>
    </source>
</evidence>
<feature type="compositionally biased region" description="Pro residues" evidence="1">
    <location>
        <begin position="50"/>
        <end position="59"/>
    </location>
</feature>
<feature type="domain" description="GerMN" evidence="3">
    <location>
        <begin position="100"/>
        <end position="191"/>
    </location>
</feature>
<dbReference type="RefSeq" id="WP_310519835.1">
    <property type="nucleotide sequence ID" value="NZ_BAABBS010000004.1"/>
</dbReference>
<dbReference type="EMBL" id="JAVKGS010000001">
    <property type="protein sequence ID" value="MDR5691195.1"/>
    <property type="molecule type" value="Genomic_DNA"/>
</dbReference>
<feature type="signal peptide" evidence="2">
    <location>
        <begin position="1"/>
        <end position="26"/>
    </location>
</feature>
<organism evidence="4 5">
    <name type="scientific">Agromyces indicus</name>
    <dbReference type="NCBI Taxonomy" id="758919"/>
    <lineage>
        <taxon>Bacteria</taxon>
        <taxon>Bacillati</taxon>
        <taxon>Actinomycetota</taxon>
        <taxon>Actinomycetes</taxon>
        <taxon>Micrococcales</taxon>
        <taxon>Microbacteriaceae</taxon>
        <taxon>Agromyces</taxon>
    </lineage>
</organism>
<keyword evidence="5" id="KW-1185">Reference proteome</keyword>
<evidence type="ECO:0000313" key="5">
    <source>
        <dbReference type="Proteomes" id="UP001260072"/>
    </source>
</evidence>
<gene>
    <name evidence="4" type="ORF">RH861_03880</name>
</gene>